<sequence>MFPASDARANNSLNEKLDAKNDEDNTKTDRIHNGVNLNGTNISKNKRRKKQFHHKQRKNFIQQIFPQKRQEHINLMQKVHERYGCVRKGKGELKEAVLDTSAKRLLHPASYQRMMQRVMDSHKLRLLQPEPPANLLNGNLLCALCFQHCGTNESPLGELFGPYFVSLSAECHPPERIMPRTLLSQSKQNNVKSTRSPGSIDVWIHGECALWTPDLFLIGGRFPNLQNNILRYWKQKCAVCGDVGATIPLTGDSKRTSQYNVASLPEEQNVHYGCAMTSGYILDRLLFRCSHNI</sequence>
<proteinExistence type="predicted"/>
<reference evidence="3" key="1">
    <citation type="submission" date="2022-11" db="UniProtKB">
        <authorList>
            <consortium name="WormBaseParasite"/>
        </authorList>
    </citation>
    <scope>IDENTIFICATION</scope>
</reference>
<dbReference type="AlphaFoldDB" id="A0A914KXU2"/>
<evidence type="ECO:0000256" key="1">
    <source>
        <dbReference type="SAM" id="MobiDB-lite"/>
    </source>
</evidence>
<dbReference type="Gene3D" id="3.30.40.10">
    <property type="entry name" value="Zinc/RING finger domain, C3HC4 (zinc finger)"/>
    <property type="match status" value="1"/>
</dbReference>
<keyword evidence="2" id="KW-1185">Reference proteome</keyword>
<protein>
    <submittedName>
        <fullName evidence="3">PHD-type domain-containing protein</fullName>
    </submittedName>
</protein>
<accession>A0A914KXU2</accession>
<feature type="compositionally biased region" description="Basic and acidic residues" evidence="1">
    <location>
        <begin position="15"/>
        <end position="32"/>
    </location>
</feature>
<evidence type="ECO:0000313" key="2">
    <source>
        <dbReference type="Proteomes" id="UP000887563"/>
    </source>
</evidence>
<feature type="region of interest" description="Disordered" evidence="1">
    <location>
        <begin position="1"/>
        <end position="48"/>
    </location>
</feature>
<dbReference type="InterPro" id="IPR013083">
    <property type="entry name" value="Znf_RING/FYVE/PHD"/>
</dbReference>
<name>A0A914KXU2_MELIC</name>
<dbReference type="WBParaSite" id="Minc3s00157g06332">
    <property type="protein sequence ID" value="Minc3s00157g06332"/>
    <property type="gene ID" value="Minc3s00157g06332"/>
</dbReference>
<organism evidence="2 3">
    <name type="scientific">Meloidogyne incognita</name>
    <name type="common">Southern root-knot nematode worm</name>
    <name type="synonym">Oxyuris incognita</name>
    <dbReference type="NCBI Taxonomy" id="6306"/>
    <lineage>
        <taxon>Eukaryota</taxon>
        <taxon>Metazoa</taxon>
        <taxon>Ecdysozoa</taxon>
        <taxon>Nematoda</taxon>
        <taxon>Chromadorea</taxon>
        <taxon>Rhabditida</taxon>
        <taxon>Tylenchina</taxon>
        <taxon>Tylenchomorpha</taxon>
        <taxon>Tylenchoidea</taxon>
        <taxon>Meloidogynidae</taxon>
        <taxon>Meloidogyninae</taxon>
        <taxon>Meloidogyne</taxon>
        <taxon>Meloidogyne incognita group</taxon>
    </lineage>
</organism>
<evidence type="ECO:0000313" key="3">
    <source>
        <dbReference type="WBParaSite" id="Minc3s00157g06332"/>
    </source>
</evidence>
<dbReference type="Proteomes" id="UP000887563">
    <property type="component" value="Unplaced"/>
</dbReference>